<sequence>MNLEFELTESLQKNMSLPVLIDLIYQYKQIGGTQQEAYATLEKIRENDIEESTENRILEVMDFVSGFCSPDKRIWNEVLINR</sequence>
<proteinExistence type="predicted"/>
<dbReference type="EMBL" id="AZHW01000397">
    <property type="protein sequence ID" value="ETW99862.1"/>
    <property type="molecule type" value="Genomic_DNA"/>
</dbReference>
<accession>W4LPI5</accession>
<name>W4LPI5_ENTF1</name>
<dbReference type="AlphaFoldDB" id="W4LPI5"/>
<keyword evidence="2" id="KW-1185">Reference proteome</keyword>
<reference evidence="1 2" key="1">
    <citation type="journal article" date="2014" name="Nature">
        <title>An environmental bacterial taxon with a large and distinct metabolic repertoire.</title>
        <authorList>
            <person name="Wilson M.C."/>
            <person name="Mori T."/>
            <person name="Ruckert C."/>
            <person name="Uria A.R."/>
            <person name="Helf M.J."/>
            <person name="Takada K."/>
            <person name="Gernert C."/>
            <person name="Steffens U.A."/>
            <person name="Heycke N."/>
            <person name="Schmitt S."/>
            <person name="Rinke C."/>
            <person name="Helfrich E.J."/>
            <person name="Brachmann A.O."/>
            <person name="Gurgui C."/>
            <person name="Wakimoto T."/>
            <person name="Kracht M."/>
            <person name="Crusemann M."/>
            <person name="Hentschel U."/>
            <person name="Abe I."/>
            <person name="Matsunaga S."/>
            <person name="Kalinowski J."/>
            <person name="Takeyama H."/>
            <person name="Piel J."/>
        </authorList>
    </citation>
    <scope>NUCLEOTIDE SEQUENCE [LARGE SCALE GENOMIC DNA]</scope>
    <source>
        <strain evidence="2">TSY1</strain>
    </source>
</reference>
<protein>
    <submittedName>
        <fullName evidence="1">Uncharacterized protein</fullName>
    </submittedName>
</protein>
<dbReference type="Proteomes" id="UP000019141">
    <property type="component" value="Unassembled WGS sequence"/>
</dbReference>
<evidence type="ECO:0000313" key="2">
    <source>
        <dbReference type="Proteomes" id="UP000019141"/>
    </source>
</evidence>
<evidence type="ECO:0000313" key="1">
    <source>
        <dbReference type="EMBL" id="ETW99862.1"/>
    </source>
</evidence>
<comment type="caution">
    <text evidence="1">The sequence shown here is derived from an EMBL/GenBank/DDBJ whole genome shotgun (WGS) entry which is preliminary data.</text>
</comment>
<organism evidence="1 2">
    <name type="scientific">Entotheonella factor</name>
    <dbReference type="NCBI Taxonomy" id="1429438"/>
    <lineage>
        <taxon>Bacteria</taxon>
        <taxon>Pseudomonadati</taxon>
        <taxon>Nitrospinota/Tectimicrobiota group</taxon>
        <taxon>Candidatus Tectimicrobiota</taxon>
        <taxon>Candidatus Entotheonellia</taxon>
        <taxon>Candidatus Entotheonellales</taxon>
        <taxon>Candidatus Entotheonellaceae</taxon>
        <taxon>Candidatus Entotheonella</taxon>
    </lineage>
</organism>
<gene>
    <name evidence="1" type="ORF">ETSY1_13365</name>
</gene>
<dbReference type="HOGENOM" id="CLU_2551984_0_0_7"/>